<keyword evidence="4 10" id="KW-0963">Cytoplasm</keyword>
<dbReference type="NCBIfam" id="NF010738">
    <property type="entry name" value="PRK14140.1"/>
    <property type="match status" value="1"/>
</dbReference>
<dbReference type="GO" id="GO:0042803">
    <property type="term" value="F:protein homodimerization activity"/>
    <property type="evidence" value="ECO:0007669"/>
    <property type="project" value="InterPro"/>
</dbReference>
<reference evidence="16" key="1">
    <citation type="submission" date="2009-09" db="EMBL/GenBank/DDBJ databases">
        <title>The complete chromosome of Sebaldella termitidis ATCC 33386.</title>
        <authorList>
            <consortium name="US DOE Joint Genome Institute (JGI-PGF)"/>
            <person name="Lucas S."/>
            <person name="Copeland A."/>
            <person name="Lapidus A."/>
            <person name="Glavina del Rio T."/>
            <person name="Dalin E."/>
            <person name="Tice H."/>
            <person name="Bruce D."/>
            <person name="Goodwin L."/>
            <person name="Pitluck S."/>
            <person name="Kyrpides N."/>
            <person name="Mavromatis K."/>
            <person name="Ivanova N."/>
            <person name="Mikhailova N."/>
            <person name="Sims D."/>
            <person name="Meincke L."/>
            <person name="Brettin T."/>
            <person name="Detter J.C."/>
            <person name="Han C."/>
            <person name="Larimer F."/>
            <person name="Land M."/>
            <person name="Hauser L."/>
            <person name="Markowitz V."/>
            <person name="Cheng J.F."/>
            <person name="Hugenholtz P."/>
            <person name="Woyke T."/>
            <person name="Wu D."/>
            <person name="Eisen J.A."/>
        </authorList>
    </citation>
    <scope>NUCLEOTIDE SEQUENCE [LARGE SCALE GENOMIC DNA]</scope>
    <source>
        <strain evidence="16">ATCC 33386 / NCTC 11300</strain>
    </source>
</reference>
<feature type="region of interest" description="Disordered" evidence="14">
    <location>
        <begin position="1"/>
        <end position="30"/>
    </location>
</feature>
<dbReference type="PRINTS" id="PR00773">
    <property type="entry name" value="GRPEPROTEIN"/>
</dbReference>
<name>D1AQ58_SEBTE</name>
<dbReference type="Proteomes" id="UP000000845">
    <property type="component" value="Chromosome"/>
</dbReference>
<evidence type="ECO:0000256" key="11">
    <source>
        <dbReference type="RuleBase" id="RU000639"/>
    </source>
</evidence>
<evidence type="ECO:0000256" key="2">
    <source>
        <dbReference type="ARBA" id="ARBA00009054"/>
    </source>
</evidence>
<dbReference type="Pfam" id="PF01025">
    <property type="entry name" value="GrpE"/>
    <property type="match status" value="1"/>
</dbReference>
<dbReference type="KEGG" id="str:Sterm_0764"/>
<keyword evidence="5 10" id="KW-0346">Stress response</keyword>
<dbReference type="InterPro" id="IPR000740">
    <property type="entry name" value="GrpE"/>
</dbReference>
<dbReference type="RefSeq" id="WP_012860232.1">
    <property type="nucleotide sequence ID" value="NC_013517.1"/>
</dbReference>
<accession>D1AQ58</accession>
<proteinExistence type="inferred from homology"/>
<gene>
    <name evidence="10" type="primary">grpE</name>
    <name evidence="15" type="ordered locus">Sterm_0764</name>
</gene>
<sequence>MEKDNKTNGMNGEAPVENMEDNTQETVQEEAVQDEMITKINILEKELEEWKSAYTRKLADFQNYSKRKDNELAEMKKFAAEGLILKILDNVDNLERAVSASKENKDVDSLLSGLDMVLKGIKEVLVSEGLEEIDAADKEYDPYEHQAMMVENVDEKENNIVLDVFNKGYKLKGKVIRPAMVKVNKKN</sequence>
<evidence type="ECO:0000313" key="16">
    <source>
        <dbReference type="Proteomes" id="UP000000845"/>
    </source>
</evidence>
<dbReference type="PANTHER" id="PTHR21237:SF23">
    <property type="entry name" value="GRPE PROTEIN HOMOLOG, MITOCHONDRIAL"/>
    <property type="match status" value="1"/>
</dbReference>
<evidence type="ECO:0000256" key="8">
    <source>
        <dbReference type="ARBA" id="ARBA00072274"/>
    </source>
</evidence>
<dbReference type="SUPFAM" id="SSF58014">
    <property type="entry name" value="Coiled-coil domain of nucleotide exchange factor GrpE"/>
    <property type="match status" value="1"/>
</dbReference>
<keyword evidence="6 10" id="KW-0143">Chaperone</keyword>
<keyword evidence="16" id="KW-1185">Reference proteome</keyword>
<dbReference type="eggNOG" id="COG0576">
    <property type="taxonomic scope" value="Bacteria"/>
</dbReference>
<dbReference type="InterPro" id="IPR009012">
    <property type="entry name" value="GrpE_head"/>
</dbReference>
<dbReference type="CDD" id="cd00446">
    <property type="entry name" value="GrpE"/>
    <property type="match status" value="1"/>
</dbReference>
<evidence type="ECO:0000256" key="3">
    <source>
        <dbReference type="ARBA" id="ARBA00011738"/>
    </source>
</evidence>
<dbReference type="GO" id="GO:0005737">
    <property type="term" value="C:cytoplasm"/>
    <property type="evidence" value="ECO:0007669"/>
    <property type="project" value="UniProtKB-SubCell"/>
</dbReference>
<comment type="subcellular location">
    <subcellularLocation>
        <location evidence="1 10">Cytoplasm</location>
    </subcellularLocation>
</comment>
<dbReference type="GO" id="GO:0000774">
    <property type="term" value="F:adenyl-nucleotide exchange factor activity"/>
    <property type="evidence" value="ECO:0007669"/>
    <property type="project" value="InterPro"/>
</dbReference>
<dbReference type="SUPFAM" id="SSF51064">
    <property type="entry name" value="Head domain of nucleotide exchange factor GrpE"/>
    <property type="match status" value="1"/>
</dbReference>
<evidence type="ECO:0000256" key="10">
    <source>
        <dbReference type="HAMAP-Rule" id="MF_01151"/>
    </source>
</evidence>
<evidence type="ECO:0000256" key="7">
    <source>
        <dbReference type="ARBA" id="ARBA00053401"/>
    </source>
</evidence>
<dbReference type="HAMAP" id="MF_01151">
    <property type="entry name" value="GrpE"/>
    <property type="match status" value="1"/>
</dbReference>
<dbReference type="EMBL" id="CP001739">
    <property type="protein sequence ID" value="ACZ07636.1"/>
    <property type="molecule type" value="Genomic_DNA"/>
</dbReference>
<feature type="coiled-coil region" evidence="13">
    <location>
        <begin position="33"/>
        <end position="60"/>
    </location>
</feature>
<dbReference type="STRING" id="526218.Sterm_0764"/>
<dbReference type="Gene3D" id="2.30.22.10">
    <property type="entry name" value="Head domain of nucleotide exchange factor GrpE"/>
    <property type="match status" value="1"/>
</dbReference>
<dbReference type="PANTHER" id="PTHR21237">
    <property type="entry name" value="GRPE PROTEIN"/>
    <property type="match status" value="1"/>
</dbReference>
<comment type="subunit">
    <text evidence="3 10">Homodimer.</text>
</comment>
<evidence type="ECO:0000256" key="5">
    <source>
        <dbReference type="ARBA" id="ARBA00023016"/>
    </source>
</evidence>
<organism evidence="15 16">
    <name type="scientific">Sebaldella termitidis (strain ATCC 33386 / NCTC 11300)</name>
    <dbReference type="NCBI Taxonomy" id="526218"/>
    <lineage>
        <taxon>Bacteria</taxon>
        <taxon>Fusobacteriati</taxon>
        <taxon>Fusobacteriota</taxon>
        <taxon>Fusobacteriia</taxon>
        <taxon>Fusobacteriales</taxon>
        <taxon>Leptotrichiaceae</taxon>
        <taxon>Sebaldella</taxon>
    </lineage>
</organism>
<comment type="function">
    <text evidence="7 10 11">Participates actively in the response to hyperosmotic and heat shock by preventing the aggregation of stress-denatured proteins, in association with DnaK and GrpE. It is the nucleotide exchange factor for DnaK and may function as a thermosensor. Unfolded proteins bind initially to DnaJ; upon interaction with the DnaJ-bound protein, DnaK hydrolyzes its bound ATP, resulting in the formation of a stable complex. GrpE releases ADP from DnaK; ATP binding to DnaK triggers the release of the substrate protein, thus completing the reaction cycle. Several rounds of ATP-dependent interactions between DnaJ, DnaK and GrpE are required for fully efficient folding.</text>
</comment>
<dbReference type="GO" id="GO:0051087">
    <property type="term" value="F:protein-folding chaperone binding"/>
    <property type="evidence" value="ECO:0007669"/>
    <property type="project" value="InterPro"/>
</dbReference>
<dbReference type="GO" id="GO:0006457">
    <property type="term" value="P:protein folding"/>
    <property type="evidence" value="ECO:0007669"/>
    <property type="project" value="InterPro"/>
</dbReference>
<dbReference type="AlphaFoldDB" id="D1AQ58"/>
<evidence type="ECO:0000256" key="1">
    <source>
        <dbReference type="ARBA" id="ARBA00004496"/>
    </source>
</evidence>
<evidence type="ECO:0000256" key="12">
    <source>
        <dbReference type="RuleBase" id="RU004478"/>
    </source>
</evidence>
<comment type="similarity">
    <text evidence="2 10 12">Belongs to the GrpE family.</text>
</comment>
<dbReference type="InterPro" id="IPR013805">
    <property type="entry name" value="GrpE_CC"/>
</dbReference>
<protein>
    <recommendedName>
        <fullName evidence="8 10">Protein GrpE</fullName>
    </recommendedName>
    <alternativeName>
        <fullName evidence="9 10">HSP-70 cofactor</fullName>
    </alternativeName>
</protein>
<keyword evidence="13" id="KW-0175">Coiled coil</keyword>
<dbReference type="HOGENOM" id="CLU_057217_5_2_0"/>
<evidence type="ECO:0000256" key="13">
    <source>
        <dbReference type="SAM" id="Coils"/>
    </source>
</evidence>
<feature type="compositionally biased region" description="Acidic residues" evidence="14">
    <location>
        <begin position="18"/>
        <end position="30"/>
    </location>
</feature>
<dbReference type="FunFam" id="2.30.22.10:FF:000001">
    <property type="entry name" value="Protein GrpE"/>
    <property type="match status" value="1"/>
</dbReference>
<dbReference type="GO" id="GO:0051082">
    <property type="term" value="F:unfolded protein binding"/>
    <property type="evidence" value="ECO:0007669"/>
    <property type="project" value="TreeGrafter"/>
</dbReference>
<evidence type="ECO:0000256" key="9">
    <source>
        <dbReference type="ARBA" id="ARBA00076414"/>
    </source>
</evidence>
<evidence type="ECO:0000256" key="4">
    <source>
        <dbReference type="ARBA" id="ARBA00022490"/>
    </source>
</evidence>
<dbReference type="PROSITE" id="PS01071">
    <property type="entry name" value="GRPE"/>
    <property type="match status" value="1"/>
</dbReference>
<evidence type="ECO:0000256" key="14">
    <source>
        <dbReference type="SAM" id="MobiDB-lite"/>
    </source>
</evidence>
<dbReference type="Gene3D" id="3.90.20.20">
    <property type="match status" value="1"/>
</dbReference>
<evidence type="ECO:0000313" key="15">
    <source>
        <dbReference type="EMBL" id="ACZ07636.1"/>
    </source>
</evidence>
<evidence type="ECO:0000256" key="6">
    <source>
        <dbReference type="ARBA" id="ARBA00023186"/>
    </source>
</evidence>
<reference evidence="15 16" key="2">
    <citation type="journal article" date="2010" name="Stand. Genomic Sci.">
        <title>Complete genome sequence of Sebaldella termitidis type strain (NCTC 11300).</title>
        <authorList>
            <person name="Harmon-Smith M."/>
            <person name="Celia L."/>
            <person name="Chertkov O."/>
            <person name="Lapidus A."/>
            <person name="Copeland A."/>
            <person name="Glavina Del Rio T."/>
            <person name="Nolan M."/>
            <person name="Lucas S."/>
            <person name="Tice H."/>
            <person name="Cheng J.F."/>
            <person name="Han C."/>
            <person name="Detter J.C."/>
            <person name="Bruce D."/>
            <person name="Goodwin L."/>
            <person name="Pitluck S."/>
            <person name="Pati A."/>
            <person name="Liolios K."/>
            <person name="Ivanova N."/>
            <person name="Mavromatis K."/>
            <person name="Mikhailova N."/>
            <person name="Chen A."/>
            <person name="Palaniappan K."/>
            <person name="Land M."/>
            <person name="Hauser L."/>
            <person name="Chang Y.J."/>
            <person name="Jeffries C.D."/>
            <person name="Brettin T."/>
            <person name="Goker M."/>
            <person name="Beck B."/>
            <person name="Bristow J."/>
            <person name="Eisen J.A."/>
            <person name="Markowitz V."/>
            <person name="Hugenholtz P."/>
            <person name="Kyrpides N.C."/>
            <person name="Klenk H.P."/>
            <person name="Chen F."/>
        </authorList>
    </citation>
    <scope>NUCLEOTIDE SEQUENCE [LARGE SCALE GENOMIC DNA]</scope>
    <source>
        <strain evidence="16">ATCC 33386 / NCTC 11300</strain>
    </source>
</reference>